<evidence type="ECO:0000256" key="4">
    <source>
        <dbReference type="ARBA" id="ARBA00022771"/>
    </source>
</evidence>
<keyword evidence="10" id="KW-1185">Reference proteome</keyword>
<dbReference type="InterPro" id="IPR013087">
    <property type="entry name" value="Znf_C2H2_type"/>
</dbReference>
<name>A0A177CGB2_9PLEO</name>
<dbReference type="AlphaFoldDB" id="A0A177CGB2"/>
<evidence type="ECO:0000256" key="5">
    <source>
        <dbReference type="ARBA" id="ARBA00022833"/>
    </source>
</evidence>
<dbReference type="GO" id="GO:0006351">
    <property type="term" value="P:DNA-templated transcription"/>
    <property type="evidence" value="ECO:0007669"/>
    <property type="project" value="InterPro"/>
</dbReference>
<protein>
    <recommendedName>
        <fullName evidence="8">C2H2-type domain-containing protein</fullName>
    </recommendedName>
</protein>
<dbReference type="EMBL" id="KV441552">
    <property type="protein sequence ID" value="OAG05858.1"/>
    <property type="molecule type" value="Genomic_DNA"/>
</dbReference>
<dbReference type="GO" id="GO:0005634">
    <property type="term" value="C:nucleus"/>
    <property type="evidence" value="ECO:0007669"/>
    <property type="project" value="UniProtKB-SubCell"/>
</dbReference>
<evidence type="ECO:0000256" key="3">
    <source>
        <dbReference type="ARBA" id="ARBA00022737"/>
    </source>
</evidence>
<dbReference type="PROSITE" id="PS50157">
    <property type="entry name" value="ZINC_FINGER_C2H2_2"/>
    <property type="match status" value="1"/>
</dbReference>
<evidence type="ECO:0000256" key="7">
    <source>
        <dbReference type="PROSITE-ProRule" id="PRU00042"/>
    </source>
</evidence>
<keyword evidence="2" id="KW-0479">Metal-binding</keyword>
<dbReference type="Pfam" id="PF00096">
    <property type="entry name" value="zf-C2H2"/>
    <property type="match status" value="1"/>
</dbReference>
<dbReference type="Pfam" id="PF04082">
    <property type="entry name" value="Fungal_trans"/>
    <property type="match status" value="1"/>
</dbReference>
<dbReference type="GeneID" id="28757871"/>
<dbReference type="InParanoid" id="A0A177CGB2"/>
<dbReference type="PANTHER" id="PTHR40626:SF14">
    <property type="entry name" value="C2H2 TYPE ZINC FINGER DOMAIN PROTEIN (AFU_ORTHOLOGUE AFUA_1G02360)"/>
    <property type="match status" value="1"/>
</dbReference>
<dbReference type="Proteomes" id="UP000077069">
    <property type="component" value="Unassembled WGS sequence"/>
</dbReference>
<dbReference type="SUPFAM" id="SSF57667">
    <property type="entry name" value="beta-beta-alpha zinc fingers"/>
    <property type="match status" value="1"/>
</dbReference>
<dbReference type="Gene3D" id="3.30.160.60">
    <property type="entry name" value="Classic Zinc Finger"/>
    <property type="match status" value="1"/>
</dbReference>
<dbReference type="InterPro" id="IPR051059">
    <property type="entry name" value="VerF-like"/>
</dbReference>
<dbReference type="GO" id="GO:0000981">
    <property type="term" value="F:DNA-binding transcription factor activity, RNA polymerase II-specific"/>
    <property type="evidence" value="ECO:0007669"/>
    <property type="project" value="InterPro"/>
</dbReference>
<proteinExistence type="predicted"/>
<gene>
    <name evidence="9" type="ORF">CC84DRAFT_1091056</name>
</gene>
<evidence type="ECO:0000259" key="8">
    <source>
        <dbReference type="PROSITE" id="PS50157"/>
    </source>
</evidence>
<keyword evidence="4 7" id="KW-0863">Zinc-finger</keyword>
<dbReference type="FunFam" id="3.30.160.60:FF:000303">
    <property type="entry name" value="Zinc finger protein 41"/>
    <property type="match status" value="1"/>
</dbReference>
<dbReference type="GO" id="GO:0000978">
    <property type="term" value="F:RNA polymerase II cis-regulatory region sequence-specific DNA binding"/>
    <property type="evidence" value="ECO:0007669"/>
    <property type="project" value="InterPro"/>
</dbReference>
<feature type="domain" description="C2H2-type" evidence="8">
    <location>
        <begin position="32"/>
        <end position="59"/>
    </location>
</feature>
<comment type="subcellular location">
    <subcellularLocation>
        <location evidence="1">Nucleus</location>
    </subcellularLocation>
</comment>
<keyword evidence="5" id="KW-0862">Zinc</keyword>
<accession>A0A177CGB2</accession>
<dbReference type="PROSITE" id="PS00028">
    <property type="entry name" value="ZINC_FINGER_C2H2_1"/>
    <property type="match status" value="1"/>
</dbReference>
<evidence type="ECO:0000313" key="10">
    <source>
        <dbReference type="Proteomes" id="UP000077069"/>
    </source>
</evidence>
<dbReference type="RefSeq" id="XP_018036223.1">
    <property type="nucleotide sequence ID" value="XM_018174385.1"/>
</dbReference>
<evidence type="ECO:0000256" key="2">
    <source>
        <dbReference type="ARBA" id="ARBA00022723"/>
    </source>
</evidence>
<sequence>MPPSVQRRRSALDFRCGSCDRSYAKKEHLQPFACDVCGRTFARQDALNRHTRVHKGSTSTTTHMAEQVRDGGFDPRTFVPEQYNQHVDQPLVSPLAIEGDFQHSQSQNSFLFWPDSEHLLQNILSIDPTLLDQPPAYMPPPPGSQPSPGWDYIYDNATEGLDEGHRAIHTLSTLLSNTVNRVTAPAALANLTSRFLDSCLHMFFSTFIPMMPIIHRPTFVFQNCSPPLLLNAIAIGSLFLGNEEASDKGDALWRLAHTAVQTSWHTMIKHRGEFDASPGIQLVQTALLSQIYAALSKSRNLRITSQVFHGLGFYWARYCGLFDLPDVPIVPQLHDDPETKYRAWRLWLARETQLRSLLGLYIIDGVISQYSGSPTVAQHMSNQLLVPSSEACFRTDSPDDWIRAVTCNNSPSNLLRFCDLFRHFFYDGDQENGQIPPEMSSFTLKVILEGLKSLVAESKRIEPRPVGVPSRVEISGVLDRVRRYIEAHSSLTPVARSTAMLRWHAICLDALGSVTARGARRLCTAHGISQHIFGGGKRVEKDVQAERYVNSEDARRTLMHASEIHRIASQLPLGLAHDPHVPGAVFAAATTYAAFALAGKTQVAFPEPVDWQQAVLLPSQESQTPAGFVSNDLHTTGTAQFIRGTLTTTRIQKDFVFRDLNYELSSIRLLLRALSLQWGVCKEMEEVVDAWIAKCT</sequence>
<dbReference type="InterPro" id="IPR036236">
    <property type="entry name" value="Znf_C2H2_sf"/>
</dbReference>
<evidence type="ECO:0000313" key="9">
    <source>
        <dbReference type="EMBL" id="OAG05858.1"/>
    </source>
</evidence>
<dbReference type="GO" id="GO:0000785">
    <property type="term" value="C:chromatin"/>
    <property type="evidence" value="ECO:0007669"/>
    <property type="project" value="TreeGrafter"/>
</dbReference>
<evidence type="ECO:0000256" key="6">
    <source>
        <dbReference type="ARBA" id="ARBA00023242"/>
    </source>
</evidence>
<dbReference type="CDD" id="cd12148">
    <property type="entry name" value="fungal_TF_MHR"/>
    <property type="match status" value="1"/>
</dbReference>
<keyword evidence="3" id="KW-0677">Repeat</keyword>
<dbReference type="PANTHER" id="PTHR40626">
    <property type="entry name" value="MIP31509P"/>
    <property type="match status" value="1"/>
</dbReference>
<reference evidence="9 10" key="1">
    <citation type="submission" date="2016-05" db="EMBL/GenBank/DDBJ databases">
        <title>Comparative analysis of secretome profiles of manganese(II)-oxidizing ascomycete fungi.</title>
        <authorList>
            <consortium name="DOE Joint Genome Institute"/>
            <person name="Zeiner C.A."/>
            <person name="Purvine S.O."/>
            <person name="Zink E.M."/>
            <person name="Wu S."/>
            <person name="Pasa-Tolic L."/>
            <person name="Chaput D.L."/>
            <person name="Haridas S."/>
            <person name="Grigoriev I.V."/>
            <person name="Santelli C.M."/>
            <person name="Hansel C.M."/>
        </authorList>
    </citation>
    <scope>NUCLEOTIDE SEQUENCE [LARGE SCALE GENOMIC DNA]</scope>
    <source>
        <strain evidence="9 10">AP3s5-JAC2a</strain>
    </source>
</reference>
<dbReference type="InterPro" id="IPR007219">
    <property type="entry name" value="XnlR_reg_dom"/>
</dbReference>
<organism evidence="9 10">
    <name type="scientific">Paraphaeosphaeria sporulosa</name>
    <dbReference type="NCBI Taxonomy" id="1460663"/>
    <lineage>
        <taxon>Eukaryota</taxon>
        <taxon>Fungi</taxon>
        <taxon>Dikarya</taxon>
        <taxon>Ascomycota</taxon>
        <taxon>Pezizomycotina</taxon>
        <taxon>Dothideomycetes</taxon>
        <taxon>Pleosporomycetidae</taxon>
        <taxon>Pleosporales</taxon>
        <taxon>Massarineae</taxon>
        <taxon>Didymosphaeriaceae</taxon>
        <taxon>Paraphaeosphaeria</taxon>
    </lineage>
</organism>
<keyword evidence="6" id="KW-0539">Nucleus</keyword>
<dbReference type="OrthoDB" id="3945418at2759"/>
<dbReference type="SMART" id="SM00355">
    <property type="entry name" value="ZnF_C2H2"/>
    <property type="match status" value="1"/>
</dbReference>
<dbReference type="STRING" id="1460663.A0A177CGB2"/>
<evidence type="ECO:0000256" key="1">
    <source>
        <dbReference type="ARBA" id="ARBA00004123"/>
    </source>
</evidence>
<dbReference type="GO" id="GO:0008270">
    <property type="term" value="F:zinc ion binding"/>
    <property type="evidence" value="ECO:0007669"/>
    <property type="project" value="UniProtKB-KW"/>
</dbReference>